<dbReference type="Proteomes" id="UP001248581">
    <property type="component" value="Chromosome"/>
</dbReference>
<dbReference type="EMBL" id="CP134146">
    <property type="protein sequence ID" value="WNC67265.1"/>
    <property type="molecule type" value="Genomic_DNA"/>
</dbReference>
<keyword evidence="2" id="KW-1185">Reference proteome</keyword>
<evidence type="ECO:0000313" key="1">
    <source>
        <dbReference type="EMBL" id="WNC67265.1"/>
    </source>
</evidence>
<proteinExistence type="predicted"/>
<sequence length="250" mass="27379">MTDRLERIRNIISCKGSIVFNRIKILISSLVLICLCGCASTEPTRVYQEKSLSTLVYEFSKVKPTKLSQLDKAAFKRITVQSLQNSKFAINSSTSHLINFGEYVSPAIIFPYDSNKSEHITVASYVVKAKEKPLYLFYPVLTAIDKDGNIISEELPKFEFNFQKNTLRNEFKLPENTAYLIIHTKPQFTGMEFGESASDSNVDKMGLGVAIATAFGGPAGFAAGGAVASSDNSNDDGDFIFSIAGAISVL</sequence>
<organism evidence="1 2">
    <name type="scientific">Thalassotalea nanhaiensis</name>
    <dbReference type="NCBI Taxonomy" id="3065648"/>
    <lineage>
        <taxon>Bacteria</taxon>
        <taxon>Pseudomonadati</taxon>
        <taxon>Pseudomonadota</taxon>
        <taxon>Gammaproteobacteria</taxon>
        <taxon>Alteromonadales</taxon>
        <taxon>Colwelliaceae</taxon>
        <taxon>Thalassotalea</taxon>
    </lineage>
</organism>
<protein>
    <recommendedName>
        <fullName evidence="3">Lipoprotein</fullName>
    </recommendedName>
</protein>
<evidence type="ECO:0008006" key="3">
    <source>
        <dbReference type="Google" id="ProtNLM"/>
    </source>
</evidence>
<dbReference type="RefSeq" id="WP_348386429.1">
    <property type="nucleotide sequence ID" value="NZ_CP134146.1"/>
</dbReference>
<reference evidence="2" key="1">
    <citation type="submission" date="2023-09" db="EMBL/GenBank/DDBJ databases">
        <authorList>
            <person name="Li S."/>
            <person name="Li X."/>
            <person name="Zhang C."/>
            <person name="Zhao Z."/>
        </authorList>
    </citation>
    <scope>NUCLEOTIDE SEQUENCE [LARGE SCALE GENOMIC DNA]</scope>
    <source>
        <strain evidence="2">SQ345</strain>
    </source>
</reference>
<name>A0ABY9THJ6_9GAMM</name>
<accession>A0ABY9THJ6</accession>
<gene>
    <name evidence="1" type="ORF">RI845_12125</name>
</gene>
<evidence type="ECO:0000313" key="2">
    <source>
        <dbReference type="Proteomes" id="UP001248581"/>
    </source>
</evidence>